<evidence type="ECO:0000256" key="5">
    <source>
        <dbReference type="ARBA" id="ARBA00023273"/>
    </source>
</evidence>
<evidence type="ECO:0000256" key="1">
    <source>
        <dbReference type="ARBA" id="ARBA00004316"/>
    </source>
</evidence>
<keyword evidence="4" id="KW-0677">Repeat</keyword>
<feature type="region of interest" description="Disordered" evidence="6">
    <location>
        <begin position="604"/>
        <end position="812"/>
    </location>
</feature>
<dbReference type="FunFam" id="3.10.20.230:FF:000006">
    <property type="entry name" value="Oxygen-regulated protein 1"/>
    <property type="match status" value="1"/>
</dbReference>
<reference evidence="8 9" key="1">
    <citation type="journal article" date="2022" name="G3 (Bethesda)">
        <title>Evaluating Illumina-, Nanopore-, and PacBio-based genome assembly strategies with the bald notothen, Trematomus borchgrevinki.</title>
        <authorList>
            <person name="Rayamajhi N."/>
            <person name="Cheng C.C."/>
            <person name="Catchen J.M."/>
        </authorList>
    </citation>
    <scope>NUCLEOTIDE SEQUENCE [LARGE SCALE GENOMIC DNA]</scope>
    <source>
        <strain evidence="8">AGRC-2024</strain>
    </source>
</reference>
<feature type="region of interest" description="Disordered" evidence="6">
    <location>
        <begin position="2041"/>
        <end position="2069"/>
    </location>
</feature>
<keyword evidence="5" id="KW-0966">Cell projection</keyword>
<feature type="region of interest" description="Disordered" evidence="6">
    <location>
        <begin position="142"/>
        <end position="165"/>
    </location>
</feature>
<keyword evidence="9" id="KW-1185">Reference proteome</keyword>
<evidence type="ECO:0000256" key="4">
    <source>
        <dbReference type="ARBA" id="ARBA00022737"/>
    </source>
</evidence>
<evidence type="ECO:0000256" key="2">
    <source>
        <dbReference type="ARBA" id="ARBA00004496"/>
    </source>
</evidence>
<feature type="compositionally biased region" description="Basic and acidic residues" evidence="6">
    <location>
        <begin position="750"/>
        <end position="769"/>
    </location>
</feature>
<dbReference type="PROSITE" id="PS50309">
    <property type="entry name" value="DC"/>
    <property type="match status" value="2"/>
</dbReference>
<feature type="compositionally biased region" description="Acidic residues" evidence="6">
    <location>
        <begin position="1546"/>
        <end position="1557"/>
    </location>
</feature>
<dbReference type="InterPro" id="IPR003533">
    <property type="entry name" value="Doublecortin_dom"/>
</dbReference>
<comment type="caution">
    <text evidence="8">The sequence shown here is derived from an EMBL/GenBank/DDBJ whole genome shotgun (WGS) entry which is preliminary data.</text>
</comment>
<feature type="compositionally biased region" description="Polar residues" evidence="6">
    <location>
        <begin position="650"/>
        <end position="670"/>
    </location>
</feature>
<dbReference type="Gene3D" id="3.10.20.230">
    <property type="entry name" value="Doublecortin domain"/>
    <property type="match status" value="2"/>
</dbReference>
<feature type="compositionally biased region" description="Polar residues" evidence="6">
    <location>
        <begin position="404"/>
        <end position="431"/>
    </location>
</feature>
<feature type="compositionally biased region" description="Acidic residues" evidence="6">
    <location>
        <begin position="1589"/>
        <end position="1604"/>
    </location>
</feature>
<feature type="compositionally biased region" description="Low complexity" evidence="6">
    <location>
        <begin position="1848"/>
        <end position="1865"/>
    </location>
</feature>
<feature type="domain" description="Doublecortin" evidence="7">
    <location>
        <begin position="52"/>
        <end position="134"/>
    </location>
</feature>
<comment type="subcellular location">
    <subcellularLocation>
        <location evidence="1">Cell projection</location>
    </subcellularLocation>
    <subcellularLocation>
        <location evidence="2">Cytoplasm</location>
    </subcellularLocation>
</comment>
<feature type="domain" description="Doublecortin" evidence="7">
    <location>
        <begin position="185"/>
        <end position="264"/>
    </location>
</feature>
<feature type="compositionally biased region" description="Acidic residues" evidence="6">
    <location>
        <begin position="1417"/>
        <end position="1427"/>
    </location>
</feature>
<evidence type="ECO:0000256" key="3">
    <source>
        <dbReference type="ARBA" id="ARBA00022490"/>
    </source>
</evidence>
<feature type="compositionally biased region" description="Polar residues" evidence="6">
    <location>
        <begin position="1215"/>
        <end position="1232"/>
    </location>
</feature>
<feature type="compositionally biased region" description="Polar residues" evidence="6">
    <location>
        <begin position="1835"/>
        <end position="1847"/>
    </location>
</feature>
<feature type="compositionally biased region" description="Low complexity" evidence="6">
    <location>
        <begin position="738"/>
        <end position="749"/>
    </location>
</feature>
<feature type="compositionally biased region" description="Basic and acidic residues" evidence="6">
    <location>
        <begin position="1579"/>
        <end position="1588"/>
    </location>
</feature>
<feature type="compositionally biased region" description="Basic and acidic residues" evidence="6">
    <location>
        <begin position="1428"/>
        <end position="1441"/>
    </location>
</feature>
<reference evidence="8 9" key="2">
    <citation type="journal article" date="2024" name="G3 (Bethesda)">
        <title>The genome of the cryopelagic Antarctic bald notothen, Trematomus borchgrevinki.</title>
        <authorList>
            <person name="Rayamajhi N."/>
            <person name="Rivera-Colon A.G."/>
            <person name="Minhas B.F."/>
            <person name="Cheng C.C."/>
            <person name="Catchen J.M."/>
        </authorList>
    </citation>
    <scope>NUCLEOTIDE SEQUENCE [LARGE SCALE GENOMIC DNA]</scope>
    <source>
        <strain evidence="8">AGRC-2024</strain>
    </source>
</reference>
<feature type="region of interest" description="Disordered" evidence="6">
    <location>
        <begin position="1215"/>
        <end position="1641"/>
    </location>
</feature>
<dbReference type="SUPFAM" id="SSF89837">
    <property type="entry name" value="Doublecortin (DC)"/>
    <property type="match status" value="2"/>
</dbReference>
<feature type="compositionally biased region" description="Acidic residues" evidence="6">
    <location>
        <begin position="1442"/>
        <end position="1532"/>
    </location>
</feature>
<evidence type="ECO:0000313" key="9">
    <source>
        <dbReference type="Proteomes" id="UP001619887"/>
    </source>
</evidence>
<dbReference type="Proteomes" id="UP001619887">
    <property type="component" value="Unassembled WGS sequence"/>
</dbReference>
<feature type="compositionally biased region" description="Acidic residues" evidence="6">
    <location>
        <begin position="1372"/>
        <end position="1405"/>
    </location>
</feature>
<name>A0ABD2GN27_PAGBO</name>
<accession>A0ABD2GN27</accession>
<gene>
    <name evidence="8" type="ORF">OYC64_018128</name>
</gene>
<feature type="region of interest" description="Disordered" evidence="6">
    <location>
        <begin position="1670"/>
        <end position="1726"/>
    </location>
</feature>
<feature type="compositionally biased region" description="Basic and acidic residues" evidence="6">
    <location>
        <begin position="1533"/>
        <end position="1545"/>
    </location>
</feature>
<protein>
    <recommendedName>
        <fullName evidence="7">Doublecortin domain-containing protein</fullName>
    </recommendedName>
</protein>
<dbReference type="GO" id="GO:0005737">
    <property type="term" value="C:cytoplasm"/>
    <property type="evidence" value="ECO:0007669"/>
    <property type="project" value="UniProtKB-SubCell"/>
</dbReference>
<feature type="compositionally biased region" description="Polar residues" evidence="6">
    <location>
        <begin position="27"/>
        <end position="36"/>
    </location>
</feature>
<feature type="compositionally biased region" description="Acidic residues" evidence="6">
    <location>
        <begin position="1567"/>
        <end position="1578"/>
    </location>
</feature>
<feature type="region of interest" description="Disordered" evidence="6">
    <location>
        <begin position="1772"/>
        <end position="1872"/>
    </location>
</feature>
<feature type="compositionally biased region" description="Basic and acidic residues" evidence="6">
    <location>
        <begin position="1994"/>
        <end position="2007"/>
    </location>
</feature>
<evidence type="ECO:0000313" key="8">
    <source>
        <dbReference type="EMBL" id="KAL3055379.1"/>
    </source>
</evidence>
<dbReference type="PANTHER" id="PTHR23005:SF4">
    <property type="entry name" value="OXYGEN-REGULATED PROTEIN 1"/>
    <property type="match status" value="1"/>
</dbReference>
<dbReference type="PANTHER" id="PTHR23005">
    <property type="entry name" value="RETINITIS PIGMENTOSA 1 PROTEIN"/>
    <property type="match status" value="1"/>
</dbReference>
<dbReference type="InterPro" id="IPR036572">
    <property type="entry name" value="Doublecortin_dom_sf"/>
</dbReference>
<feature type="compositionally biased region" description="Pro residues" evidence="6">
    <location>
        <begin position="7"/>
        <end position="17"/>
    </location>
</feature>
<feature type="region of interest" description="Disordered" evidence="6">
    <location>
        <begin position="1"/>
        <end position="41"/>
    </location>
</feature>
<feature type="region of interest" description="Disordered" evidence="6">
    <location>
        <begin position="531"/>
        <end position="567"/>
    </location>
</feature>
<feature type="compositionally biased region" description="Polar residues" evidence="6">
    <location>
        <begin position="2050"/>
        <end position="2059"/>
    </location>
</feature>
<organism evidence="8 9">
    <name type="scientific">Pagothenia borchgrevinki</name>
    <name type="common">Bald rockcod</name>
    <name type="synonym">Trematomus borchgrevinki</name>
    <dbReference type="NCBI Taxonomy" id="8213"/>
    <lineage>
        <taxon>Eukaryota</taxon>
        <taxon>Metazoa</taxon>
        <taxon>Chordata</taxon>
        <taxon>Craniata</taxon>
        <taxon>Vertebrata</taxon>
        <taxon>Euteleostomi</taxon>
        <taxon>Actinopterygii</taxon>
        <taxon>Neopterygii</taxon>
        <taxon>Teleostei</taxon>
        <taxon>Neoteleostei</taxon>
        <taxon>Acanthomorphata</taxon>
        <taxon>Eupercaria</taxon>
        <taxon>Perciformes</taxon>
        <taxon>Notothenioidei</taxon>
        <taxon>Nototheniidae</taxon>
        <taxon>Pagothenia</taxon>
    </lineage>
</organism>
<feature type="compositionally biased region" description="Basic residues" evidence="6">
    <location>
        <begin position="675"/>
        <end position="688"/>
    </location>
</feature>
<feature type="compositionally biased region" description="Low complexity" evidence="6">
    <location>
        <begin position="550"/>
        <end position="565"/>
    </location>
</feature>
<feature type="compositionally biased region" description="Acidic residues" evidence="6">
    <location>
        <begin position="1612"/>
        <end position="1626"/>
    </location>
</feature>
<feature type="compositionally biased region" description="Acidic residues" evidence="6">
    <location>
        <begin position="1340"/>
        <end position="1349"/>
    </location>
</feature>
<feature type="compositionally biased region" description="Polar residues" evidence="6">
    <location>
        <begin position="724"/>
        <end position="737"/>
    </location>
</feature>
<feature type="region of interest" description="Disordered" evidence="6">
    <location>
        <begin position="904"/>
        <end position="925"/>
    </location>
</feature>
<keyword evidence="3" id="KW-0963">Cytoplasm</keyword>
<dbReference type="Pfam" id="PF03607">
    <property type="entry name" value="DCX"/>
    <property type="match status" value="2"/>
</dbReference>
<feature type="compositionally biased region" description="Acidic residues" evidence="6">
    <location>
        <begin position="1284"/>
        <end position="1293"/>
    </location>
</feature>
<dbReference type="EMBL" id="JBIYXZ010002077">
    <property type="protein sequence ID" value="KAL3055379.1"/>
    <property type="molecule type" value="Genomic_DNA"/>
</dbReference>
<feature type="compositionally biased region" description="Basic and acidic residues" evidence="6">
    <location>
        <begin position="1686"/>
        <end position="1709"/>
    </location>
</feature>
<feature type="compositionally biased region" description="Low complexity" evidence="6">
    <location>
        <begin position="613"/>
        <end position="624"/>
    </location>
</feature>
<dbReference type="GO" id="GO:0043005">
    <property type="term" value="C:neuron projection"/>
    <property type="evidence" value="ECO:0007669"/>
    <property type="project" value="UniProtKB-ARBA"/>
</dbReference>
<sequence>MSATPVEEPPAQEPPSQEPFSQETSAQERSSGSGQTLPFRLLQPISDPSASKRVCFYKSGDYKFSGHRMVINARTFKSFDALLDALSKKVPLPFGVRTITTPRGTTVVKTLDDLHDGGSYVCSDQRRVKPINLEEVNRRQVPWNTTRPPSAGRKRRQGSRLGPLKRRNDVVTNIVPKRVTVRTPKRLVVIKNKDPNVKRTIVLQRKTAPTFDALLDYLSQSLLFPVLKLFSTDGRRIDGLAGLILCSGVVVAAGSEPFRLGNYSSQGAGQMAQIMYMDPVEPSVLQPGTDNNKSFSSGRGSRNFSLSSERYIVNQINKSINGSTNGPLNQHNRSFETEVEHHPTSKDKCGAGMADNDSHTRIVPHDDDIEKSFRVNQDGSMTVEMKVRLTIKEEEMLHWTTTLSRSSLRNGTVSASVSEPGNSSPDSNNTVAKECSSVSEDESKEKNHTSKIGKGVGFNDEQACEGYNSTAFRKTGVKRTLTPGPLRVTKRASLESVKTVTELGVQENTMGHYSYIERTADGETTEEYCVLKHSSSSSNRLIPRPRQTKSSEASSKGSPSSISSSGVAEVLQIQSNGMEVTETVMHIYESQPCYDNYFANDEYSTDGGPLHGSPPEAESKPSSSNDCDIDFSGQPHTSNSLQRQKEEMLSLSSEPITSRSEITATNSQIQERAKKGSTPKRETKKKTSKTAQNPKSSTSTSGSDKKQKESIVSPPKDSKHSSTDKQSSNTSVVRNTLSSSESAKSGQKSKGTEKSQIKKVGKGETKPGKEQASLFDNENVRKTPPKRQNTSKTAAKFNGHNVDTPTVRPQMKKNISDIFQPKKALVPVRKTISKAKSMNEKNLPSSKMSLVVNESFSVPTVSPSPTEIHQYVENWLEKVSPDPVPYTEEELTEPRTKVVFQIGDDSDSDEKNECQANPDGLPSDDIEKSVSCLSVPYLNEATAQRHNEKPLRGLCASMPSVRVDLVSNENRLRPNKSAAILGTVDNESHSSTPEGLDTKANIVPLLRELYSSIHCLKSATETNVTSNLERSSSLPDFSKQVAGVFGSSCKAFVSFLSVMTLRDNQITSAPRDGNQSSTSEALLMLESLQKISATEEEGGLRASLTDLHSRTSSTFRERWKDFQIMRERLESEPISVKASETEFALDLSSEGGDAFEDIEELMDELNMPQDLRAEISSTIHQTKCFYPVEESTFVENERKQSDSEEDVEQFVQECNEVTQESPEPDTNSIAEDSSQRKQGHDVAKIGTLQSLFYSEHAKVRTKSEKEPEKDSEISQTDEHLTDEGKEEEEEVEVERELTNDREDDSEDTEKGERDEAEVGTVTVVDDEEENQSEVRKGCSEEDVEEVEEGTENHMTVDEEEEEETLEYIQETREDDTVEETDEREGEGETEEEGEEEEGVDEEERGEEWITEERQGEEIEEEADGVIEESDKGEEAEHRFEEMVEEEEEEEATDSVTVEDVEEGVIQEGEGEEEEEEEEEATDSVTVEDVEEGVIQEGEGEEEEEEEEEATDSVTVEDVEEGVIQEEGVEGCDDVFREKEEDHIEVVSEENNEEEDEGGKDRSQQTMEDGEEETCDESEESRNELKETSLEEESEEEKDVVEEIEEHIRTEQMLDEEEREDDDEDDSNAVHEGVEVLEENATDEADIIAVDRDCKNLLEEASYLLSQSSCDEAHADSKVTEANTESSTKHSSEGQCEDDKGNGTDTVHELETDEGGEPQEHPVEISQELLDFVNNALQCSSLKFTYDTLGKIRIEPDNARVTQTKTVVPIYNKDPSYGLKRLPSPTTSDLSDYRPESSESGGYKTQDSVDIVTESGEEVSPGCTPEGRTHVKGANSDLSVHSNIEVSPNSQIKSVGSSSSDISGSKNSKEDLSYFSAGSSQKVDADNAAECMSSTPQKDSPEGVLIDQGRWLLKENHLIRKSPPVLLGMYGQLDSMSIDTGDENNCEDVPSQQDLLAAISSSELEEMARPLTPKCTYYNMPHGSDSDPFLEDFSEQSRGKDASSDKGRGFRVSPTIDTSRTWTRKNGSLSSFASVEFKYPDRKVHPEGESSAGTMARPTSSGGGNVLQAQDSLDRLRMRCGEYCPIL</sequence>
<evidence type="ECO:0000256" key="6">
    <source>
        <dbReference type="SAM" id="MobiDB-lite"/>
    </source>
</evidence>
<feature type="region of interest" description="Disordered" evidence="6">
    <location>
        <begin position="1985"/>
        <end position="2013"/>
    </location>
</feature>
<evidence type="ECO:0000259" key="7">
    <source>
        <dbReference type="PROSITE" id="PS50309"/>
    </source>
</evidence>
<proteinExistence type="predicted"/>
<feature type="compositionally biased region" description="Polar residues" evidence="6">
    <location>
        <begin position="1797"/>
        <end position="1807"/>
    </location>
</feature>
<feature type="region of interest" description="Disordered" evidence="6">
    <location>
        <begin position="404"/>
        <end position="459"/>
    </location>
</feature>
<feature type="compositionally biased region" description="Basic and acidic residues" evidence="6">
    <location>
        <begin position="1406"/>
        <end position="1416"/>
    </location>
</feature>
<feature type="compositionally biased region" description="Basic and acidic residues" evidence="6">
    <location>
        <begin position="1233"/>
        <end position="1243"/>
    </location>
</feature>
<feature type="compositionally biased region" description="Basic and acidic residues" evidence="6">
    <location>
        <begin position="1255"/>
        <end position="1283"/>
    </location>
</feature>
<dbReference type="SMART" id="SM00537">
    <property type="entry name" value="DCX"/>
    <property type="match status" value="2"/>
</dbReference>